<dbReference type="AlphaFoldDB" id="A0A8S3PSJ0"/>
<comment type="caution">
    <text evidence="1">The sequence shown here is derived from an EMBL/GenBank/DDBJ whole genome shotgun (WGS) entry which is preliminary data.</text>
</comment>
<sequence length="165" mass="18679">MQLPAIMDFQRGLQPFLSVWKSTPEAEEAALHFLSLDLIPKKKPERLARQEDKAYVYFKSFLKDAFAGLALCKSESPRSDYEPAKEDLQISAEEVLRFFTGSTMEPPGGFYKPILIHFDPNFKSPKISTCALNATFPLDLKAQTRKAGERYCKWMVMGDGFGLSD</sequence>
<evidence type="ECO:0000313" key="2">
    <source>
        <dbReference type="Proteomes" id="UP000683360"/>
    </source>
</evidence>
<dbReference type="Proteomes" id="UP000683360">
    <property type="component" value="Unassembled WGS sequence"/>
</dbReference>
<keyword evidence="2" id="KW-1185">Reference proteome</keyword>
<dbReference type="OrthoDB" id="2384350at2759"/>
<reference evidence="1" key="1">
    <citation type="submission" date="2021-03" db="EMBL/GenBank/DDBJ databases">
        <authorList>
            <person name="Bekaert M."/>
        </authorList>
    </citation>
    <scope>NUCLEOTIDE SEQUENCE</scope>
</reference>
<dbReference type="EMBL" id="CAJPWZ010000006">
    <property type="protein sequence ID" value="CAG2184517.1"/>
    <property type="molecule type" value="Genomic_DNA"/>
</dbReference>
<evidence type="ECO:0000313" key="1">
    <source>
        <dbReference type="EMBL" id="CAG2184517.1"/>
    </source>
</evidence>
<organism evidence="1 2">
    <name type="scientific">Mytilus edulis</name>
    <name type="common">Blue mussel</name>
    <dbReference type="NCBI Taxonomy" id="6550"/>
    <lineage>
        <taxon>Eukaryota</taxon>
        <taxon>Metazoa</taxon>
        <taxon>Spiralia</taxon>
        <taxon>Lophotrochozoa</taxon>
        <taxon>Mollusca</taxon>
        <taxon>Bivalvia</taxon>
        <taxon>Autobranchia</taxon>
        <taxon>Pteriomorphia</taxon>
        <taxon>Mytilida</taxon>
        <taxon>Mytiloidea</taxon>
        <taxon>Mytilidae</taxon>
        <taxon>Mytilinae</taxon>
        <taxon>Mytilus</taxon>
    </lineage>
</organism>
<protein>
    <submittedName>
        <fullName evidence="1">Uncharacterized protein</fullName>
    </submittedName>
</protein>
<proteinExistence type="predicted"/>
<accession>A0A8S3PSJ0</accession>
<gene>
    <name evidence="1" type="ORF">MEDL_169</name>
</gene>
<name>A0A8S3PSJ0_MYTED</name>